<dbReference type="AlphaFoldDB" id="A0A3N4IPJ6"/>
<keyword evidence="3" id="KW-1185">Reference proteome</keyword>
<organism evidence="2 3">
    <name type="scientific">Ascobolus immersus RN42</name>
    <dbReference type="NCBI Taxonomy" id="1160509"/>
    <lineage>
        <taxon>Eukaryota</taxon>
        <taxon>Fungi</taxon>
        <taxon>Dikarya</taxon>
        <taxon>Ascomycota</taxon>
        <taxon>Pezizomycotina</taxon>
        <taxon>Pezizomycetes</taxon>
        <taxon>Pezizales</taxon>
        <taxon>Ascobolaceae</taxon>
        <taxon>Ascobolus</taxon>
    </lineage>
</organism>
<reference evidence="2 3" key="1">
    <citation type="journal article" date="2018" name="Nat. Ecol. Evol.">
        <title>Pezizomycetes genomes reveal the molecular basis of ectomycorrhizal truffle lifestyle.</title>
        <authorList>
            <person name="Murat C."/>
            <person name="Payen T."/>
            <person name="Noel B."/>
            <person name="Kuo A."/>
            <person name="Morin E."/>
            <person name="Chen J."/>
            <person name="Kohler A."/>
            <person name="Krizsan K."/>
            <person name="Balestrini R."/>
            <person name="Da Silva C."/>
            <person name="Montanini B."/>
            <person name="Hainaut M."/>
            <person name="Levati E."/>
            <person name="Barry K.W."/>
            <person name="Belfiori B."/>
            <person name="Cichocki N."/>
            <person name="Clum A."/>
            <person name="Dockter R.B."/>
            <person name="Fauchery L."/>
            <person name="Guy J."/>
            <person name="Iotti M."/>
            <person name="Le Tacon F."/>
            <person name="Lindquist E.A."/>
            <person name="Lipzen A."/>
            <person name="Malagnac F."/>
            <person name="Mello A."/>
            <person name="Molinier V."/>
            <person name="Miyauchi S."/>
            <person name="Poulain J."/>
            <person name="Riccioni C."/>
            <person name="Rubini A."/>
            <person name="Sitrit Y."/>
            <person name="Splivallo R."/>
            <person name="Traeger S."/>
            <person name="Wang M."/>
            <person name="Zifcakova L."/>
            <person name="Wipf D."/>
            <person name="Zambonelli A."/>
            <person name="Paolocci F."/>
            <person name="Nowrousian M."/>
            <person name="Ottonello S."/>
            <person name="Baldrian P."/>
            <person name="Spatafora J.W."/>
            <person name="Henrissat B."/>
            <person name="Nagy L.G."/>
            <person name="Aury J.M."/>
            <person name="Wincker P."/>
            <person name="Grigoriev I.V."/>
            <person name="Bonfante P."/>
            <person name="Martin F.M."/>
        </authorList>
    </citation>
    <scope>NUCLEOTIDE SEQUENCE [LARGE SCALE GENOMIC DNA]</scope>
    <source>
        <strain evidence="2 3">RN42</strain>
    </source>
</reference>
<evidence type="ECO:0000313" key="3">
    <source>
        <dbReference type="Proteomes" id="UP000275078"/>
    </source>
</evidence>
<keyword evidence="1" id="KW-0812">Transmembrane</keyword>
<dbReference type="EMBL" id="ML119650">
    <property type="protein sequence ID" value="RPA86151.1"/>
    <property type="molecule type" value="Genomic_DNA"/>
</dbReference>
<gene>
    <name evidence="2" type="ORF">BJ508DRAFT_146803</name>
</gene>
<keyword evidence="1" id="KW-1133">Transmembrane helix</keyword>
<proteinExistence type="predicted"/>
<dbReference type="Proteomes" id="UP000275078">
    <property type="component" value="Unassembled WGS sequence"/>
</dbReference>
<evidence type="ECO:0000256" key="1">
    <source>
        <dbReference type="SAM" id="Phobius"/>
    </source>
</evidence>
<protein>
    <submittedName>
        <fullName evidence="2">Uncharacterized protein</fullName>
    </submittedName>
</protein>
<evidence type="ECO:0000313" key="2">
    <source>
        <dbReference type="EMBL" id="RPA86151.1"/>
    </source>
</evidence>
<name>A0A3N4IPJ6_ASCIM</name>
<feature type="transmembrane region" description="Helical" evidence="1">
    <location>
        <begin position="47"/>
        <end position="66"/>
    </location>
</feature>
<feature type="transmembrane region" description="Helical" evidence="1">
    <location>
        <begin position="12"/>
        <end position="35"/>
    </location>
</feature>
<sequence length="67" mass="7500">MTSASPLRNTPLFRFLFLTGFPATAIILGGVMVFVLAQCSVFKTCRLLVFSYSLPFPVIIPMFFSLY</sequence>
<keyword evidence="1" id="KW-0472">Membrane</keyword>
<accession>A0A3N4IPJ6</accession>